<sequence>MELQVCPHLFPGPFKSCC</sequence>
<accession>A0A2P2Q726</accession>
<reference evidence="1" key="1">
    <citation type="submission" date="2018-02" db="EMBL/GenBank/DDBJ databases">
        <title>Rhizophora mucronata_Transcriptome.</title>
        <authorList>
            <person name="Meera S.P."/>
            <person name="Sreeshan A."/>
            <person name="Augustine A."/>
        </authorList>
    </citation>
    <scope>NUCLEOTIDE SEQUENCE</scope>
    <source>
        <tissue evidence="1">Leaf</tissue>
    </source>
</reference>
<name>A0A2P2Q726_RHIMU</name>
<dbReference type="EMBL" id="GGEC01082299">
    <property type="protein sequence ID" value="MBX62783.1"/>
    <property type="molecule type" value="Transcribed_RNA"/>
</dbReference>
<evidence type="ECO:0000313" key="1">
    <source>
        <dbReference type="EMBL" id="MBX62783.1"/>
    </source>
</evidence>
<proteinExistence type="predicted"/>
<protein>
    <submittedName>
        <fullName evidence="1">Uncharacterized protein</fullName>
    </submittedName>
</protein>
<organism evidence="1">
    <name type="scientific">Rhizophora mucronata</name>
    <name type="common">Asiatic mangrove</name>
    <dbReference type="NCBI Taxonomy" id="61149"/>
    <lineage>
        <taxon>Eukaryota</taxon>
        <taxon>Viridiplantae</taxon>
        <taxon>Streptophyta</taxon>
        <taxon>Embryophyta</taxon>
        <taxon>Tracheophyta</taxon>
        <taxon>Spermatophyta</taxon>
        <taxon>Magnoliopsida</taxon>
        <taxon>eudicotyledons</taxon>
        <taxon>Gunneridae</taxon>
        <taxon>Pentapetalae</taxon>
        <taxon>rosids</taxon>
        <taxon>fabids</taxon>
        <taxon>Malpighiales</taxon>
        <taxon>Rhizophoraceae</taxon>
        <taxon>Rhizophora</taxon>
    </lineage>
</organism>
<dbReference type="AlphaFoldDB" id="A0A2P2Q726"/>